<feature type="domain" description="PKD" evidence="1">
    <location>
        <begin position="1330"/>
        <end position="1409"/>
    </location>
</feature>
<dbReference type="InterPro" id="IPR013783">
    <property type="entry name" value="Ig-like_fold"/>
</dbReference>
<dbReference type="EMBL" id="CP075546">
    <property type="protein sequence ID" value="QVV87484.1"/>
    <property type="molecule type" value="Genomic_DNA"/>
</dbReference>
<gene>
    <name evidence="2" type="ORF">KHC33_08845</name>
</gene>
<feature type="domain" description="PKD" evidence="1">
    <location>
        <begin position="1216"/>
        <end position="1292"/>
    </location>
</feature>
<feature type="domain" description="PKD" evidence="1">
    <location>
        <begin position="764"/>
        <end position="833"/>
    </location>
</feature>
<feature type="domain" description="PKD" evidence="1">
    <location>
        <begin position="40"/>
        <end position="107"/>
    </location>
</feature>
<reference evidence="2 3" key="1">
    <citation type="submission" date="2021-05" db="EMBL/GenBank/DDBJ databases">
        <title>A novel Methanospirillum isolate from a pyrite-forming mixed culture.</title>
        <authorList>
            <person name="Bunk B."/>
            <person name="Sproer C."/>
            <person name="Spring S."/>
            <person name="Pester M."/>
        </authorList>
    </citation>
    <scope>NUCLEOTIDE SEQUENCE [LARGE SCALE GENOMIC DNA]</scope>
    <source>
        <strain evidence="2 3">J.3.6.1-F.2.7.3</strain>
    </source>
</reference>
<feature type="domain" description="PKD" evidence="1">
    <location>
        <begin position="508"/>
        <end position="574"/>
    </location>
</feature>
<feature type="domain" description="PKD" evidence="1">
    <location>
        <begin position="961"/>
        <end position="1020"/>
    </location>
</feature>
<feature type="domain" description="PKD" evidence="1">
    <location>
        <begin position="196"/>
        <end position="262"/>
    </location>
</feature>
<keyword evidence="3" id="KW-1185">Reference proteome</keyword>
<dbReference type="FunFam" id="2.60.40.10:FF:000270">
    <property type="entry name" value="Cell surface protein"/>
    <property type="match status" value="5"/>
</dbReference>
<feature type="domain" description="PKD" evidence="1">
    <location>
        <begin position="1046"/>
        <end position="1114"/>
    </location>
</feature>
<proteinExistence type="predicted"/>
<feature type="domain" description="PKD" evidence="1">
    <location>
        <begin position="1131"/>
        <end position="1200"/>
    </location>
</feature>
<dbReference type="Pfam" id="PF18911">
    <property type="entry name" value="PKD_4"/>
    <property type="match status" value="13"/>
</dbReference>
<feature type="domain" description="PKD" evidence="1">
    <location>
        <begin position="593"/>
        <end position="662"/>
    </location>
</feature>
<dbReference type="CDD" id="cd00146">
    <property type="entry name" value="PKD"/>
    <property type="match status" value="13"/>
</dbReference>
<organism evidence="2 3">
    <name type="scientific">Methanospirillum purgamenti</name>
    <dbReference type="NCBI Taxonomy" id="2834276"/>
    <lineage>
        <taxon>Archaea</taxon>
        <taxon>Methanobacteriati</taxon>
        <taxon>Methanobacteriota</taxon>
        <taxon>Stenosarchaea group</taxon>
        <taxon>Methanomicrobia</taxon>
        <taxon>Methanomicrobiales</taxon>
        <taxon>Methanospirillaceae</taxon>
        <taxon>Methanospirillum</taxon>
    </lineage>
</organism>
<evidence type="ECO:0000313" key="3">
    <source>
        <dbReference type="Proteomes" id="UP000680656"/>
    </source>
</evidence>
<name>A0A8E7AWC2_9EURY</name>
<dbReference type="PROSITE" id="PS50093">
    <property type="entry name" value="PKD"/>
    <property type="match status" value="13"/>
</dbReference>
<feature type="domain" description="PKD" evidence="1">
    <location>
        <begin position="678"/>
        <end position="758"/>
    </location>
</feature>
<dbReference type="PANTHER" id="PTHR36842">
    <property type="entry name" value="PROTEIN TOLB HOMOLOG"/>
    <property type="match status" value="1"/>
</dbReference>
<dbReference type="PANTHER" id="PTHR36842:SF1">
    <property type="entry name" value="PROTEIN TOLB"/>
    <property type="match status" value="1"/>
</dbReference>
<evidence type="ECO:0000313" key="2">
    <source>
        <dbReference type="EMBL" id="QVV87484.1"/>
    </source>
</evidence>
<dbReference type="Gene3D" id="2.60.40.10">
    <property type="entry name" value="Immunoglobulins"/>
    <property type="match status" value="13"/>
</dbReference>
<evidence type="ECO:0000259" key="1">
    <source>
        <dbReference type="PROSITE" id="PS50093"/>
    </source>
</evidence>
<accession>A0A8E7AWC2</accession>
<feature type="domain" description="PKD" evidence="1">
    <location>
        <begin position="278"/>
        <end position="339"/>
    </location>
</feature>
<dbReference type="InterPro" id="IPR000601">
    <property type="entry name" value="PKD_dom"/>
</dbReference>
<dbReference type="Proteomes" id="UP000680656">
    <property type="component" value="Chromosome"/>
</dbReference>
<dbReference type="RefSeq" id="WP_214418305.1">
    <property type="nucleotide sequence ID" value="NZ_CP075546.1"/>
</dbReference>
<protein>
    <submittedName>
        <fullName evidence="2">PKD domain-containing protein</fullName>
    </submittedName>
</protein>
<dbReference type="KEGG" id="mrtj:KHC33_08845"/>
<dbReference type="SMART" id="SM00089">
    <property type="entry name" value="PKD"/>
    <property type="match status" value="13"/>
</dbReference>
<sequence>MKLCNRNGIVGIFIISLLVFGGLSSGEIPPISVQNAHTTINADFFVDIQQGSAPLMVTFSSISGGLIDHYEWSFGDGEVSQEGNPVHIYYEPGVYTVSLSVIGTGGSDKKTRIGYITVVESEAGTTSYEDLESPEHTNIEEPGAIQNGDLIVSDLANLTDNETELFHQTESTQTEIPSNESIIESSIETSSPVNSVHAEMSVVDSSGVAPLKVSFTDHSTGPVHTWLWDFGDGTSSAASSPVHIYQSPGTYDVSLTVQGDSGKDSIFKSSLIQVSAPVKAGFLGDPVSGVAPLEVSFSEELTGLVLSREWDFGDGHHSDVANPVHVYDKPGTYEVSLKIIGSHNEDILTRPSYITVKPDLPPPTPVPTPIPTPSFTPVPEPDFSNIPDEYEEIPLVTTPEPTPEIPNSSDFLTNTSALNILPPVADFIISTTTGPAPFPIVCTDRSSGDITEWIWDFGDGKILRGKNPTHTYSQSGIYSITLMVKGPNGKDEIKKPSVILVTSPQPTLQAEFTTNNTSGDVPHKVSFTDESSGIINGWSWQFGDGANSTEQNPTHIYTKPGTYDITLAVTGPDGTKQVKKEGLVVATYTPIPIRAAFSSLPISGEAPLTVGFSDKSVGDMSSWVWDFGDGSISEEQNPVHIYSKPGIYTVSLLVSGPGGSDVVKKVDMISVLGSDISPELVIKADPAEGTAPLTVIFNKSTIGNEVGFLWTFGDGSVSSETNPVHTYFNPGLYNVSLTIQDEAGNNRTLTKNEFVNVTRPIPPPIALYTSNLTEGNTSCPIRFTDMSKGDITSWLWQFGDGQSATTQDCVHSFTKPGNYTIQLTVYGPGGENTVVGEPLMIHSQGPLNVIPIPVEIMSPENLTESGKLTVAEEKNLNPAEWNNFTKNKTETIQHEIKENVSGPFVISEIIENETVLKRNVTESAEQELPDVITNESKNETNHTVEEPEKSDTKFYPNIITEIPRIVASTNTGTTPLTVQFSSSWATEPGSFLWNFGDGSTTNTSEPEHTYLEPGVYSIRLIREYNGGTQEIISNDLINVTDISSVPVASFSATPLSGPVPLNVTFKSNSSGIISEWMWDFGDSRKDFGEVVSHTYTRAGTYSVSLRVSGPGGSSEEVREDFITVGSLLTPPQAKFKTDKRTGFAPLLVNFTDQSLGKVTEWSWNFGDGSTSNEQNPSHEFNSTGIYSVTLKVTGPAGTNAMSKKGYLVVSPYPEPLIAKFNLTPSGGIVPLSIQCTDTSTGAINRYLWEFGDGAVSEDQHPTHRFTQPGSYIVSLTVYGSSGVSSADQVVHVGPVLKSSQIGSSSSNVSFNTNVSKSGAFESFEDGLSKPISDFVLNRKSGRLPLKVTFLDKSTGTIETWLWNFGDGEFSEDQNPIHMYSKAGTYTVSLTVKGPYGVSTKKYRDAVRVI</sequence>
<dbReference type="InterPro" id="IPR022409">
    <property type="entry name" value="PKD/Chitinase_dom"/>
</dbReference>
<dbReference type="SUPFAM" id="SSF49299">
    <property type="entry name" value="PKD domain"/>
    <property type="match status" value="13"/>
</dbReference>
<dbReference type="InterPro" id="IPR035986">
    <property type="entry name" value="PKD_dom_sf"/>
</dbReference>
<dbReference type="GeneID" id="65097287"/>
<feature type="domain" description="PKD" evidence="1">
    <location>
        <begin position="423"/>
        <end position="489"/>
    </location>
</feature>